<dbReference type="AlphaFoldDB" id="G5BYW7"/>
<name>G5BYW7_HETGA</name>
<feature type="region of interest" description="Disordered" evidence="3">
    <location>
        <begin position="80"/>
        <end position="101"/>
    </location>
</feature>
<feature type="signal peptide" evidence="4">
    <location>
        <begin position="1"/>
        <end position="21"/>
    </location>
</feature>
<accession>G5BYW7</accession>
<evidence type="ECO:0000313" key="6">
    <source>
        <dbReference type="EMBL" id="EHB14478.1"/>
    </source>
</evidence>
<dbReference type="PROSITE" id="PS51257">
    <property type="entry name" value="PROKAR_LIPOPROTEIN"/>
    <property type="match status" value="1"/>
</dbReference>
<sequence length="215" mass="22839">MAWKSNTWPRGLAWALPPTLAWILLGACGGRHLPQARSQGCHGLAAEPGTGQLHLERDPPASFPQPYLMIQVPGSQVALSPAPCPSEVDRPRARGPGADPEHYGALSPGCESFLGHLQRALHRHFHLLLLGLRQCGFEALTPLSPHIIPTFTTCKADVTCGPTWLPISEDRGCAPNCPTYGQTFANGVDLCRLALGDALPVAAPGSCHSLNLPTS</sequence>
<organism evidence="6 7">
    <name type="scientific">Heterocephalus glaber</name>
    <name type="common">Naked mole rat</name>
    <dbReference type="NCBI Taxonomy" id="10181"/>
    <lineage>
        <taxon>Eukaryota</taxon>
        <taxon>Metazoa</taxon>
        <taxon>Chordata</taxon>
        <taxon>Craniata</taxon>
        <taxon>Vertebrata</taxon>
        <taxon>Euteleostomi</taxon>
        <taxon>Mammalia</taxon>
        <taxon>Eutheria</taxon>
        <taxon>Euarchontoglires</taxon>
        <taxon>Glires</taxon>
        <taxon>Rodentia</taxon>
        <taxon>Hystricomorpha</taxon>
        <taxon>Bathyergidae</taxon>
        <taxon>Heterocephalus</taxon>
    </lineage>
</organism>
<dbReference type="Pfam" id="PF03024">
    <property type="entry name" value="Folate_rec"/>
    <property type="match status" value="1"/>
</dbReference>
<gene>
    <name evidence="6" type="ORF">GW7_16087</name>
</gene>
<dbReference type="InParanoid" id="G5BYW7"/>
<dbReference type="InterPro" id="IPR018143">
    <property type="entry name" value="Folate_rcpt-like"/>
</dbReference>
<feature type="chain" id="PRO_5003474980" evidence="4">
    <location>
        <begin position="22"/>
        <end position="215"/>
    </location>
</feature>
<evidence type="ECO:0000256" key="2">
    <source>
        <dbReference type="ARBA" id="ARBA00023157"/>
    </source>
</evidence>
<dbReference type="EMBL" id="JH172486">
    <property type="protein sequence ID" value="EHB14478.1"/>
    <property type="molecule type" value="Genomic_DNA"/>
</dbReference>
<protein>
    <submittedName>
        <fullName evidence="6">Retbindin</fullName>
    </submittedName>
</protein>
<evidence type="ECO:0000259" key="5">
    <source>
        <dbReference type="Pfam" id="PF03024"/>
    </source>
</evidence>
<reference evidence="6 7" key="1">
    <citation type="journal article" date="2011" name="Nature">
        <title>Genome sequencing reveals insights into physiology and longevity of the naked mole rat.</title>
        <authorList>
            <person name="Kim E.B."/>
            <person name="Fang X."/>
            <person name="Fushan A.A."/>
            <person name="Huang Z."/>
            <person name="Lobanov A.V."/>
            <person name="Han L."/>
            <person name="Marino S.M."/>
            <person name="Sun X."/>
            <person name="Turanov A.A."/>
            <person name="Yang P."/>
            <person name="Yim S.H."/>
            <person name="Zhao X."/>
            <person name="Kasaikina M.V."/>
            <person name="Stoletzki N."/>
            <person name="Peng C."/>
            <person name="Polak P."/>
            <person name="Xiong Z."/>
            <person name="Kiezun A."/>
            <person name="Zhu Y."/>
            <person name="Chen Y."/>
            <person name="Kryukov G.V."/>
            <person name="Zhang Q."/>
            <person name="Peshkin L."/>
            <person name="Yang L."/>
            <person name="Bronson R.T."/>
            <person name="Buffenstein R."/>
            <person name="Wang B."/>
            <person name="Han C."/>
            <person name="Li Q."/>
            <person name="Chen L."/>
            <person name="Zhao W."/>
            <person name="Sunyaev S.R."/>
            <person name="Park T.J."/>
            <person name="Zhang G."/>
            <person name="Wang J."/>
            <person name="Gladyshev V.N."/>
        </authorList>
    </citation>
    <scope>NUCLEOTIDE SEQUENCE [LARGE SCALE GENOMIC DNA]</scope>
</reference>
<evidence type="ECO:0000256" key="4">
    <source>
        <dbReference type="SAM" id="SignalP"/>
    </source>
</evidence>
<dbReference type="Proteomes" id="UP000006813">
    <property type="component" value="Unassembled WGS sequence"/>
</dbReference>
<keyword evidence="2" id="KW-1015">Disulfide bond</keyword>
<evidence type="ECO:0000256" key="3">
    <source>
        <dbReference type="SAM" id="MobiDB-lite"/>
    </source>
</evidence>
<feature type="domain" description="Folate receptor-like" evidence="5">
    <location>
        <begin position="84"/>
        <end position="210"/>
    </location>
</feature>
<keyword evidence="1 4" id="KW-0732">Signal</keyword>
<evidence type="ECO:0000313" key="7">
    <source>
        <dbReference type="Proteomes" id="UP000006813"/>
    </source>
</evidence>
<dbReference type="FunCoup" id="G5BYW7">
    <property type="interactions" value="1"/>
</dbReference>
<evidence type="ECO:0000256" key="1">
    <source>
        <dbReference type="ARBA" id="ARBA00022729"/>
    </source>
</evidence>
<proteinExistence type="predicted"/>
<feature type="non-terminal residue" evidence="6">
    <location>
        <position position="215"/>
    </location>
</feature>
<dbReference type="STRING" id="10181.G5BYW7"/>